<evidence type="ECO:0008006" key="5">
    <source>
        <dbReference type="Google" id="ProtNLM"/>
    </source>
</evidence>
<reference evidence="2 4" key="1">
    <citation type="submission" date="2020-05" db="EMBL/GenBank/DDBJ databases">
        <title>Comparative genomic analysis of denitrifying bacteria from Halomonas genus.</title>
        <authorList>
            <person name="Wang L."/>
            <person name="Shao Z."/>
        </authorList>
    </citation>
    <scope>NUCLEOTIDE SEQUENCE [LARGE SCALE GENOMIC DNA]</scope>
    <source>
        <strain evidence="2 4">DSM 17331</strain>
    </source>
</reference>
<reference evidence="1 3" key="2">
    <citation type="submission" date="2020-07" db="EMBL/GenBank/DDBJ databases">
        <title>Identification of Halomonas strains.</title>
        <authorList>
            <person name="Xiao Z."/>
            <person name="Shen J."/>
        </authorList>
    </citation>
    <scope>NUCLEOTIDE SEQUENCE [LARGE SCALE GENOMIC DNA]</scope>
    <source>
        <strain evidence="1 3">DSM 17331</strain>
    </source>
</reference>
<proteinExistence type="predicted"/>
<dbReference type="Proteomes" id="UP000518091">
    <property type="component" value="Unassembled WGS sequence"/>
</dbReference>
<evidence type="ECO:0000313" key="1">
    <source>
        <dbReference type="EMBL" id="MBA2778688.1"/>
    </source>
</evidence>
<evidence type="ECO:0000313" key="3">
    <source>
        <dbReference type="Proteomes" id="UP000518091"/>
    </source>
</evidence>
<comment type="caution">
    <text evidence="1">The sequence shown here is derived from an EMBL/GenBank/DDBJ whole genome shotgun (WGS) entry which is preliminary data.</text>
</comment>
<dbReference type="Gene3D" id="3.10.520.10">
    <property type="entry name" value="ApbE-like domains"/>
    <property type="match status" value="1"/>
</dbReference>
<dbReference type="EMBL" id="JABFUB010000006">
    <property type="protein sequence ID" value="MCG6661750.1"/>
    <property type="molecule type" value="Genomic_DNA"/>
</dbReference>
<evidence type="ECO:0000313" key="2">
    <source>
        <dbReference type="EMBL" id="MCG6661750.1"/>
    </source>
</evidence>
<dbReference type="AlphaFoldDB" id="A0A7W0AD63"/>
<organism evidence="1 3">
    <name type="scientific">Billgrantia kenyensis</name>
    <dbReference type="NCBI Taxonomy" id="321266"/>
    <lineage>
        <taxon>Bacteria</taxon>
        <taxon>Pseudomonadati</taxon>
        <taxon>Pseudomonadota</taxon>
        <taxon>Gammaproteobacteria</taxon>
        <taxon>Oceanospirillales</taxon>
        <taxon>Halomonadaceae</taxon>
        <taxon>Billgrantia</taxon>
    </lineage>
</organism>
<dbReference type="InterPro" id="IPR003374">
    <property type="entry name" value="ApbE-like_sf"/>
</dbReference>
<dbReference type="SUPFAM" id="SSF143631">
    <property type="entry name" value="ApbE-like"/>
    <property type="match status" value="1"/>
</dbReference>
<dbReference type="Proteomes" id="UP000814353">
    <property type="component" value="Unassembled WGS sequence"/>
</dbReference>
<gene>
    <name evidence="1" type="ORF">H1D44_07210</name>
    <name evidence="2" type="ORF">HOP48_09320</name>
</gene>
<dbReference type="EMBL" id="JACEFT010000006">
    <property type="protein sequence ID" value="MBA2778688.1"/>
    <property type="molecule type" value="Genomic_DNA"/>
</dbReference>
<name>A0A7W0AD63_9GAMM</name>
<sequence length="219" mass="23821">MFQGTTLGTGYHITLYANLDPQQITEIEVGIQGELAILEGQRSHFHRAAAMAFGRFWAVLPTSLQHEVDRWFHALAVDRLTQWFEEHDLAPSAVMVEVGGVVRGIGDPSGGYWRLSLDQAGLPAPDGARYVRLQDAALVHRFVQQAPAPLVTPAAPLSVSVIAADASRAIYEASLMIHAGPEEALRLAKELDSAARVVVKTPQGIEIHHSAALEPWLEP</sequence>
<dbReference type="RefSeq" id="WP_181514174.1">
    <property type="nucleotide sequence ID" value="NZ_JABFUB010000006.1"/>
</dbReference>
<accession>A0A7W0AD63</accession>
<protein>
    <recommendedName>
        <fullName evidence="5">FAD:protein FMN transferase</fullName>
    </recommendedName>
</protein>
<keyword evidence="4" id="KW-1185">Reference proteome</keyword>
<evidence type="ECO:0000313" key="4">
    <source>
        <dbReference type="Proteomes" id="UP000814353"/>
    </source>
</evidence>